<accession>A0ABY9D213</accession>
<dbReference type="EMBL" id="CP126660">
    <property type="protein sequence ID" value="WKA01492.1"/>
    <property type="molecule type" value="Genomic_DNA"/>
</dbReference>
<protein>
    <submittedName>
        <fullName evidence="1">Uncharacterized protein</fullName>
    </submittedName>
</protein>
<dbReference type="PANTHER" id="PTHR13793">
    <property type="entry name" value="PHD FINGER PROTEINS"/>
    <property type="match status" value="1"/>
</dbReference>
<dbReference type="InterPro" id="IPR013083">
    <property type="entry name" value="Znf_RING/FYVE/PHD"/>
</dbReference>
<reference evidence="1 2" key="1">
    <citation type="journal article" date="2023" name="Hortic Res">
        <title>The complete reference genome for grapevine (Vitis vinifera L.) genetics and breeding.</title>
        <authorList>
            <person name="Shi X."/>
            <person name="Cao S."/>
            <person name="Wang X."/>
            <person name="Huang S."/>
            <person name="Wang Y."/>
            <person name="Liu Z."/>
            <person name="Liu W."/>
            <person name="Leng X."/>
            <person name="Peng Y."/>
            <person name="Wang N."/>
            <person name="Wang Y."/>
            <person name="Ma Z."/>
            <person name="Xu X."/>
            <person name="Zhang F."/>
            <person name="Xue H."/>
            <person name="Zhong H."/>
            <person name="Wang Y."/>
            <person name="Zhang K."/>
            <person name="Velt A."/>
            <person name="Avia K."/>
            <person name="Holtgrawe D."/>
            <person name="Grimplet J."/>
            <person name="Matus J.T."/>
            <person name="Ware D."/>
            <person name="Wu X."/>
            <person name="Wang H."/>
            <person name="Liu C."/>
            <person name="Fang Y."/>
            <person name="Rustenholz C."/>
            <person name="Cheng Z."/>
            <person name="Xiao H."/>
            <person name="Zhou Y."/>
        </authorList>
    </citation>
    <scope>NUCLEOTIDE SEQUENCE [LARGE SCALE GENOMIC DNA]</scope>
    <source>
        <strain evidence="2">cv. Pinot noir / PN40024</strain>
        <tissue evidence="1">Leaf</tissue>
    </source>
</reference>
<name>A0ABY9D213_VITVI</name>
<keyword evidence="2" id="KW-1185">Reference proteome</keyword>
<evidence type="ECO:0000313" key="1">
    <source>
        <dbReference type="EMBL" id="WKA01492.1"/>
    </source>
</evidence>
<dbReference type="InterPro" id="IPR050701">
    <property type="entry name" value="Histone_Mod_Regulator"/>
</dbReference>
<gene>
    <name evidence="1" type="ORF">VitviT2T_019772</name>
</gene>
<dbReference type="Proteomes" id="UP001227230">
    <property type="component" value="Chromosome 13"/>
</dbReference>
<evidence type="ECO:0000313" key="2">
    <source>
        <dbReference type="Proteomes" id="UP001227230"/>
    </source>
</evidence>
<dbReference type="Pfam" id="PF13771">
    <property type="entry name" value="zf-HC5HC2H"/>
    <property type="match status" value="1"/>
</dbReference>
<sequence length="184" mass="20689">MLAYHEENKSEDEESMKSSHLFCSQWMIEVFVEGIWKMESIMNVNGIKETWKKLVCNVCKAKYGACVQCSNGAGKTSFHPIDNLKLRAFCLKHLEVMDVSKTRQLGDFSAAVGSNISSHPLVASINKPHKLKIRLRNGDKIVVHLETPYNNSNKLSDGEFQGTRLVNTRSKVEFMSGCTNLCVC</sequence>
<organism evidence="1 2">
    <name type="scientific">Vitis vinifera</name>
    <name type="common">Grape</name>
    <dbReference type="NCBI Taxonomy" id="29760"/>
    <lineage>
        <taxon>Eukaryota</taxon>
        <taxon>Viridiplantae</taxon>
        <taxon>Streptophyta</taxon>
        <taxon>Embryophyta</taxon>
        <taxon>Tracheophyta</taxon>
        <taxon>Spermatophyta</taxon>
        <taxon>Magnoliopsida</taxon>
        <taxon>eudicotyledons</taxon>
        <taxon>Gunneridae</taxon>
        <taxon>Pentapetalae</taxon>
        <taxon>rosids</taxon>
        <taxon>Vitales</taxon>
        <taxon>Vitaceae</taxon>
        <taxon>Viteae</taxon>
        <taxon>Vitis</taxon>
    </lineage>
</organism>
<dbReference type="Gene3D" id="3.30.40.10">
    <property type="entry name" value="Zinc/RING finger domain, C3HC4 (zinc finger)"/>
    <property type="match status" value="1"/>
</dbReference>
<proteinExistence type="predicted"/>
<dbReference type="PANTHER" id="PTHR13793:SF107">
    <property type="entry name" value="BROMODOMAIN-CONTAINING PROTEIN HOMOLOG"/>
    <property type="match status" value="1"/>
</dbReference>